<gene>
    <name evidence="3" type="ORF">RNJ44_02558</name>
</gene>
<dbReference type="SUPFAM" id="SSF160350">
    <property type="entry name" value="Rnp2-like"/>
    <property type="match status" value="1"/>
</dbReference>
<dbReference type="PANTHER" id="PTHR48414">
    <property type="entry name" value="POP5 HOMOLOG, RIBONUCLEASE P_MRP SUBUNIT"/>
    <property type="match status" value="1"/>
</dbReference>
<evidence type="ECO:0000256" key="1">
    <source>
        <dbReference type="ARBA" id="ARBA00010800"/>
    </source>
</evidence>
<dbReference type="Gene3D" id="3.30.70.3250">
    <property type="entry name" value="Ribonuclease P, Pop5 subunit"/>
    <property type="match status" value="1"/>
</dbReference>
<comment type="similarity">
    <text evidence="1">Belongs to the eukaryotic/archaeal RNase P protein component 2 family.</text>
</comment>
<keyword evidence="2" id="KW-0819">tRNA processing</keyword>
<organism evidence="3 4">
    <name type="scientific">Nakaseomyces bracarensis</name>
    <dbReference type="NCBI Taxonomy" id="273131"/>
    <lineage>
        <taxon>Eukaryota</taxon>
        <taxon>Fungi</taxon>
        <taxon>Dikarya</taxon>
        <taxon>Ascomycota</taxon>
        <taxon>Saccharomycotina</taxon>
        <taxon>Saccharomycetes</taxon>
        <taxon>Saccharomycetales</taxon>
        <taxon>Saccharomycetaceae</taxon>
        <taxon>Nakaseomyces</taxon>
    </lineage>
</organism>
<dbReference type="EMBL" id="JBEVYD010000013">
    <property type="protein sequence ID" value="KAL3228613.1"/>
    <property type="molecule type" value="Genomic_DNA"/>
</dbReference>
<dbReference type="Proteomes" id="UP001623330">
    <property type="component" value="Unassembled WGS sequence"/>
</dbReference>
<sequence>MVRLKSRYVLFEILYPPAELKDEDFRRMEDVMMGYHRRTANYNDINSRAIIGEIRRVLQYNFGDLGSGKLNSLLHLKYFSNSTSTGIIRCHREDLSLLLITLALVNRIGDTDGIIINTVKVSGTIKKLEQFAIKRNNTFINALRRFQMKAKSLNDLDAQANIYQQELNHIELDDDDNE</sequence>
<keyword evidence="4" id="KW-1185">Reference proteome</keyword>
<dbReference type="Pfam" id="PF01900">
    <property type="entry name" value="RNase_P_Rpp14"/>
    <property type="match status" value="1"/>
</dbReference>
<proteinExistence type="inferred from homology"/>
<reference evidence="3 4" key="1">
    <citation type="submission" date="2024-05" db="EMBL/GenBank/DDBJ databases">
        <title>Long read based assembly of the Candida bracarensis genome reveals expanded adhesin content.</title>
        <authorList>
            <person name="Marcet-Houben M."/>
            <person name="Ksiezopolska E."/>
            <person name="Gabaldon T."/>
        </authorList>
    </citation>
    <scope>NUCLEOTIDE SEQUENCE [LARGE SCALE GENOMIC DNA]</scope>
    <source>
        <strain evidence="3 4">CBM6</strain>
    </source>
</reference>
<dbReference type="InterPro" id="IPR038085">
    <property type="entry name" value="Rnp2-like_sf"/>
</dbReference>
<evidence type="ECO:0000256" key="2">
    <source>
        <dbReference type="ARBA" id="ARBA00022694"/>
    </source>
</evidence>
<comment type="caution">
    <text evidence="3">The sequence shown here is derived from an EMBL/GenBank/DDBJ whole genome shotgun (WGS) entry which is preliminary data.</text>
</comment>
<name>A0ABR4NM18_9SACH</name>
<evidence type="ECO:0000313" key="3">
    <source>
        <dbReference type="EMBL" id="KAL3228613.1"/>
    </source>
</evidence>
<dbReference type="PANTHER" id="PTHR48414:SF1">
    <property type="entry name" value="POP5 HOMOLOG, RIBONUCLEASE P_MRP SUBUNIT"/>
    <property type="match status" value="1"/>
</dbReference>
<dbReference type="InterPro" id="IPR002759">
    <property type="entry name" value="Pop5/Rpp14/Rnp2-like"/>
</dbReference>
<protein>
    <submittedName>
        <fullName evidence="3">Ribonuclease P/MRP protein subunit POP5</fullName>
    </submittedName>
</protein>
<evidence type="ECO:0000313" key="4">
    <source>
        <dbReference type="Proteomes" id="UP001623330"/>
    </source>
</evidence>
<accession>A0ABR4NM18</accession>